<dbReference type="STRING" id="1619048.UU49_C0003G0025"/>
<evidence type="ECO:0000313" key="4">
    <source>
        <dbReference type="Proteomes" id="UP000034108"/>
    </source>
</evidence>
<dbReference type="InterPro" id="IPR058441">
    <property type="entry name" value="DUF8128"/>
</dbReference>
<dbReference type="Pfam" id="PF26449">
    <property type="entry name" value="DUF8128"/>
    <property type="match status" value="1"/>
</dbReference>
<name>A0A0G0VJN1_9BACT</name>
<organism evidence="3 4">
    <name type="scientific">Candidatus Magasanikbacteria bacterium GW2011_GWC2_41_17</name>
    <dbReference type="NCBI Taxonomy" id="1619048"/>
    <lineage>
        <taxon>Bacteria</taxon>
        <taxon>Candidatus Magasanikiibacteriota</taxon>
    </lineage>
</organism>
<gene>
    <name evidence="3" type="ORF">UU49_C0003G0025</name>
</gene>
<dbReference type="EMBL" id="LCAV01000003">
    <property type="protein sequence ID" value="KKR99811.1"/>
    <property type="molecule type" value="Genomic_DNA"/>
</dbReference>
<keyword evidence="1" id="KW-0472">Membrane</keyword>
<sequence length="467" mass="53261">MQINFDWSYIDWFLNFITVAPPTDVYIYLFIHGGWLVLFFIVFKSFWPFYHLSRTGAYLGQLPWILLAVDIPKGNEQTPKAVEQIFAHLAGAHKTPDLEEQFLAGFMPAWFSFEIVSIEGYIQFIIRTVKKYRDLVEASIYAQYPEAEITEIEDYTKDFPSHFPNKDYKLFGTEYVLTNPEQSYPIRTYKDFEHTAAEDIFKDPIAALLETFSRVGKGEFTGLQILVKPISNKWNNWKEHGEAVVKKMIGAKVKSKDSIISKLGSLPGQILDTTVEAVAGYAVGAEEVMNKKDDPPSLMLHLPPGFKVNIEKVETKISKICFATKIRWIYLAKKDVYNRAKTSYGVTGAFKQYNVEDMNGLKPEFASIGTHVHYFMVNTRNDWRCTRLVNAYKARSRWKGAMEYIMNIEELASLWHFPMLTVKAPMVAGTGAKRGQPPAALPIEREGGLLRPVEKKVKGAPPQNLPI</sequence>
<dbReference type="AlphaFoldDB" id="A0A0G0VJN1"/>
<reference evidence="3 4" key="1">
    <citation type="journal article" date="2015" name="Nature">
        <title>rRNA introns, odd ribosomes, and small enigmatic genomes across a large radiation of phyla.</title>
        <authorList>
            <person name="Brown C.T."/>
            <person name="Hug L.A."/>
            <person name="Thomas B.C."/>
            <person name="Sharon I."/>
            <person name="Castelle C.J."/>
            <person name="Singh A."/>
            <person name="Wilkins M.J."/>
            <person name="Williams K.H."/>
            <person name="Banfield J.F."/>
        </authorList>
    </citation>
    <scope>NUCLEOTIDE SEQUENCE [LARGE SCALE GENOMIC DNA]</scope>
</reference>
<accession>A0A0G0VJN1</accession>
<proteinExistence type="predicted"/>
<comment type="caution">
    <text evidence="3">The sequence shown here is derived from an EMBL/GenBank/DDBJ whole genome shotgun (WGS) entry which is preliminary data.</text>
</comment>
<evidence type="ECO:0000313" key="3">
    <source>
        <dbReference type="EMBL" id="KKR99811.1"/>
    </source>
</evidence>
<feature type="domain" description="DUF8128" evidence="2">
    <location>
        <begin position="111"/>
        <end position="426"/>
    </location>
</feature>
<evidence type="ECO:0000256" key="1">
    <source>
        <dbReference type="SAM" id="Phobius"/>
    </source>
</evidence>
<feature type="transmembrane region" description="Helical" evidence="1">
    <location>
        <begin position="25"/>
        <end position="43"/>
    </location>
</feature>
<keyword evidence="1" id="KW-1133">Transmembrane helix</keyword>
<evidence type="ECO:0000259" key="2">
    <source>
        <dbReference type="Pfam" id="PF26449"/>
    </source>
</evidence>
<dbReference type="Proteomes" id="UP000034108">
    <property type="component" value="Unassembled WGS sequence"/>
</dbReference>
<keyword evidence="1" id="KW-0812">Transmembrane</keyword>
<protein>
    <recommendedName>
        <fullName evidence="2">DUF8128 domain-containing protein</fullName>
    </recommendedName>
</protein>